<gene>
    <name evidence="4" type="ORF">ASU33_07780</name>
</gene>
<protein>
    <recommendedName>
        <fullName evidence="3">N-acetyltransferase domain-containing protein</fullName>
    </recommendedName>
</protein>
<evidence type="ECO:0000259" key="3">
    <source>
        <dbReference type="PROSITE" id="PS51186"/>
    </source>
</evidence>
<feature type="domain" description="N-acetyltransferase" evidence="3">
    <location>
        <begin position="4"/>
        <end position="152"/>
    </location>
</feature>
<dbReference type="InterPro" id="IPR050832">
    <property type="entry name" value="Bact_Acetyltransf"/>
</dbReference>
<accession>A0A9X0HLB5</accession>
<dbReference type="AlphaFoldDB" id="A0A9X0HLB5"/>
<dbReference type="InterPro" id="IPR000182">
    <property type="entry name" value="GNAT_dom"/>
</dbReference>
<dbReference type="RefSeq" id="WP_059069179.1">
    <property type="nucleotide sequence ID" value="NZ_LNAL01000006.1"/>
</dbReference>
<dbReference type="PANTHER" id="PTHR43877:SF2">
    <property type="entry name" value="AMINOALKYLPHOSPHONATE N-ACETYLTRANSFERASE-RELATED"/>
    <property type="match status" value="1"/>
</dbReference>
<evidence type="ECO:0000256" key="2">
    <source>
        <dbReference type="ARBA" id="ARBA00023315"/>
    </source>
</evidence>
<evidence type="ECO:0000256" key="1">
    <source>
        <dbReference type="ARBA" id="ARBA00022679"/>
    </source>
</evidence>
<name>A0A9X0HLB5_SOLP1</name>
<dbReference type="PROSITE" id="PS51186">
    <property type="entry name" value="GNAT"/>
    <property type="match status" value="1"/>
</dbReference>
<dbReference type="InterPro" id="IPR016181">
    <property type="entry name" value="Acyl_CoA_acyltransferase"/>
</dbReference>
<keyword evidence="1" id="KW-0808">Transferase</keyword>
<keyword evidence="2" id="KW-0012">Acyltransferase</keyword>
<keyword evidence="5" id="KW-1185">Reference proteome</keyword>
<dbReference type="Gene3D" id="3.40.630.30">
    <property type="match status" value="1"/>
</dbReference>
<dbReference type="EMBL" id="LNAL01000006">
    <property type="protein sequence ID" value="KUG08091.1"/>
    <property type="molecule type" value="Genomic_DNA"/>
</dbReference>
<dbReference type="GO" id="GO:0016747">
    <property type="term" value="F:acyltransferase activity, transferring groups other than amino-acyl groups"/>
    <property type="evidence" value="ECO:0007669"/>
    <property type="project" value="InterPro"/>
</dbReference>
<evidence type="ECO:0000313" key="5">
    <source>
        <dbReference type="Proteomes" id="UP000054223"/>
    </source>
</evidence>
<dbReference type="PANTHER" id="PTHR43877">
    <property type="entry name" value="AMINOALKYLPHOSPHONATE N-ACETYLTRANSFERASE-RELATED-RELATED"/>
    <property type="match status" value="1"/>
</dbReference>
<evidence type="ECO:0000313" key="4">
    <source>
        <dbReference type="EMBL" id="KUG08091.1"/>
    </source>
</evidence>
<organism evidence="4 5">
    <name type="scientific">Solirubrum puertoriconensis</name>
    <dbReference type="NCBI Taxonomy" id="1751427"/>
    <lineage>
        <taxon>Bacteria</taxon>
        <taxon>Pseudomonadati</taxon>
        <taxon>Bacteroidota</taxon>
        <taxon>Cytophagia</taxon>
        <taxon>Cytophagales</taxon>
    </lineage>
</organism>
<dbReference type="OrthoDB" id="9803233at2"/>
<dbReference type="Pfam" id="PF00583">
    <property type="entry name" value="Acetyltransf_1"/>
    <property type="match status" value="1"/>
</dbReference>
<comment type="caution">
    <text evidence="4">The sequence shown here is derived from an EMBL/GenBank/DDBJ whole genome shotgun (WGS) entry which is preliminary data.</text>
</comment>
<dbReference type="SUPFAM" id="SSF55729">
    <property type="entry name" value="Acyl-CoA N-acyltransferases (Nat)"/>
    <property type="match status" value="1"/>
</dbReference>
<proteinExistence type="predicted"/>
<dbReference type="CDD" id="cd04301">
    <property type="entry name" value="NAT_SF"/>
    <property type="match status" value="1"/>
</dbReference>
<reference evidence="4 5" key="1">
    <citation type="submission" date="2015-11" db="EMBL/GenBank/DDBJ databases">
        <title>Solirubrum puertoriconensis gen. nov. an environmental bacteria isolated in Puerto Rico.</title>
        <authorList>
            <person name="Cuebas-Irizarry M.F."/>
            <person name="Montalvo-Rodriguez R."/>
        </authorList>
    </citation>
    <scope>NUCLEOTIDE SEQUENCE [LARGE SCALE GENOMIC DNA]</scope>
    <source>
        <strain evidence="4 5">MC1A</strain>
    </source>
</reference>
<sequence length="170" mass="18441">MPQSLYLVASHPDAPQAQPLINALSADLGTRFGSDGRDSFGDWQADDPKHVFLLACNDDEAVGCGAVRPLSESIGEVKRMYAKYPGQGIGRAVLAGLEAAAWRAGYAELWLETRISNTEACIFYEKRGYRRIPNYGRYIGRDDAACFGRSLGPVPAVTSQPELQTTLGNS</sequence>
<dbReference type="Proteomes" id="UP000054223">
    <property type="component" value="Unassembled WGS sequence"/>
</dbReference>